<organism evidence="2 3">
    <name type="scientific">[Candida] subhashii</name>
    <dbReference type="NCBI Taxonomy" id="561895"/>
    <lineage>
        <taxon>Eukaryota</taxon>
        <taxon>Fungi</taxon>
        <taxon>Dikarya</taxon>
        <taxon>Ascomycota</taxon>
        <taxon>Saccharomycotina</taxon>
        <taxon>Pichiomycetes</taxon>
        <taxon>Debaryomycetaceae</taxon>
        <taxon>Spathaspora</taxon>
    </lineage>
</organism>
<dbReference type="GeneID" id="73472595"/>
<feature type="signal peptide" evidence="1">
    <location>
        <begin position="1"/>
        <end position="17"/>
    </location>
</feature>
<comment type="caution">
    <text evidence="2">The sequence shown here is derived from an EMBL/GenBank/DDBJ whole genome shotgun (WGS) entry which is preliminary data.</text>
</comment>
<dbReference type="EMBL" id="JAGSYN010000275">
    <property type="protein sequence ID" value="KAG7660678.1"/>
    <property type="molecule type" value="Genomic_DNA"/>
</dbReference>
<sequence>MKPYSLLILLYLAKTLAVVPDHRDLDKPILKVSTRNYNKQIIIEALQDVANKVTLSPSNLSRFQSWTIESERTCIENSNIKYFLRTIKLTDKIFEASECRTNTNPNFQSILQPSPNIHNLLLRNPDPVDSQLITNLMDHFGHYEQFKDYKFNDFNNLNYDLQCVIDYQELMQVGFKETIIEVTLERKVEVDETCQFKRLNPQFPGFSYDHVPVHLPVNGTFYCHKGKSKTCNRAIAEYKNSRYKLIDS</sequence>
<evidence type="ECO:0000256" key="1">
    <source>
        <dbReference type="SAM" id="SignalP"/>
    </source>
</evidence>
<feature type="chain" id="PRO_5035209300" evidence="1">
    <location>
        <begin position="18"/>
        <end position="248"/>
    </location>
</feature>
<dbReference type="Proteomes" id="UP000694255">
    <property type="component" value="Unassembled WGS sequence"/>
</dbReference>
<dbReference type="OrthoDB" id="4076141at2759"/>
<dbReference type="AlphaFoldDB" id="A0A8J5UDX6"/>
<reference evidence="2 3" key="1">
    <citation type="journal article" date="2021" name="DNA Res.">
        <title>Genome analysis of Candida subhashii reveals its hybrid nature and dual mitochondrial genome conformations.</title>
        <authorList>
            <person name="Mixao V."/>
            <person name="Hegedusova E."/>
            <person name="Saus E."/>
            <person name="Pryszcz L.P."/>
            <person name="Cillingova A."/>
            <person name="Nosek J."/>
            <person name="Gabaldon T."/>
        </authorList>
    </citation>
    <scope>NUCLEOTIDE SEQUENCE [LARGE SCALE GENOMIC DNA]</scope>
    <source>
        <strain evidence="2 3">CBS 10753</strain>
    </source>
</reference>
<accession>A0A8J5UDX6</accession>
<gene>
    <name evidence="2" type="ORF">J8A68_005795</name>
</gene>
<keyword evidence="1" id="KW-0732">Signal</keyword>
<protein>
    <submittedName>
        <fullName evidence="2">Uncharacterized protein</fullName>
    </submittedName>
</protein>
<evidence type="ECO:0000313" key="3">
    <source>
        <dbReference type="Proteomes" id="UP000694255"/>
    </source>
</evidence>
<dbReference type="RefSeq" id="XP_049260911.1">
    <property type="nucleotide sequence ID" value="XM_049409900.1"/>
</dbReference>
<evidence type="ECO:0000313" key="2">
    <source>
        <dbReference type="EMBL" id="KAG7660678.1"/>
    </source>
</evidence>
<name>A0A8J5UDX6_9ASCO</name>
<keyword evidence="3" id="KW-1185">Reference proteome</keyword>
<proteinExistence type="predicted"/>